<gene>
    <name evidence="6" type="ORF">AVDCRST_MAG74-991</name>
</gene>
<dbReference type="EMBL" id="CADCUR010000080">
    <property type="protein sequence ID" value="CAA9391071.1"/>
    <property type="molecule type" value="Genomic_DNA"/>
</dbReference>
<reference evidence="6" key="1">
    <citation type="submission" date="2020-02" db="EMBL/GenBank/DDBJ databases">
        <authorList>
            <person name="Meier V. D."/>
        </authorList>
    </citation>
    <scope>NUCLEOTIDE SEQUENCE</scope>
    <source>
        <strain evidence="6">AVDCRST_MAG74</strain>
    </source>
</reference>
<evidence type="ECO:0000256" key="5">
    <source>
        <dbReference type="ARBA" id="ARBA00023277"/>
    </source>
</evidence>
<proteinExistence type="inferred from homology"/>
<evidence type="ECO:0000256" key="2">
    <source>
        <dbReference type="ARBA" id="ARBA00006906"/>
    </source>
</evidence>
<dbReference type="InterPro" id="IPR013785">
    <property type="entry name" value="Aldolase_TIM"/>
</dbReference>
<evidence type="ECO:0000256" key="3">
    <source>
        <dbReference type="ARBA" id="ARBA00011233"/>
    </source>
</evidence>
<dbReference type="SUPFAM" id="SSF51569">
    <property type="entry name" value="Aldolase"/>
    <property type="match status" value="1"/>
</dbReference>
<dbReference type="GO" id="GO:0008675">
    <property type="term" value="F:2-dehydro-3-deoxy-phosphogluconate aldolase activity"/>
    <property type="evidence" value="ECO:0007669"/>
    <property type="project" value="UniProtKB-EC"/>
</dbReference>
<evidence type="ECO:0000256" key="4">
    <source>
        <dbReference type="ARBA" id="ARBA00023239"/>
    </source>
</evidence>
<dbReference type="Pfam" id="PF01081">
    <property type="entry name" value="Aldolase"/>
    <property type="match status" value="1"/>
</dbReference>
<evidence type="ECO:0000313" key="6">
    <source>
        <dbReference type="EMBL" id="CAA9391071.1"/>
    </source>
</evidence>
<dbReference type="GO" id="GO:0008700">
    <property type="term" value="F:(R,S)-4-hydroxy-2-oxoglutarate aldolase activity"/>
    <property type="evidence" value="ECO:0007669"/>
    <property type="project" value="UniProtKB-EC"/>
</dbReference>
<comment type="subunit">
    <text evidence="3">Homotrimer.</text>
</comment>
<comment type="pathway">
    <text evidence="1">Carbohydrate acid metabolism.</text>
</comment>
<evidence type="ECO:0000256" key="1">
    <source>
        <dbReference type="ARBA" id="ARBA00004761"/>
    </source>
</evidence>
<comment type="similarity">
    <text evidence="2">Belongs to the KHG/KDPG aldolase family.</text>
</comment>
<accession>A0A6J4NLT3</accession>
<dbReference type="Gene3D" id="3.20.20.70">
    <property type="entry name" value="Aldolase class I"/>
    <property type="match status" value="1"/>
</dbReference>
<name>A0A6J4NLT3_9BACT</name>
<dbReference type="InterPro" id="IPR000887">
    <property type="entry name" value="Aldlse_KDPG_KHG"/>
</dbReference>
<keyword evidence="4 6" id="KW-0456">Lyase</keyword>
<dbReference type="EC" id="4.1.3.16" evidence="6"/>
<keyword evidence="5" id="KW-0119">Carbohydrate metabolism</keyword>
<dbReference type="EC" id="4.1.2.14" evidence="6"/>
<dbReference type="CDD" id="cd00452">
    <property type="entry name" value="KDPG_aldolase"/>
    <property type="match status" value="1"/>
</dbReference>
<dbReference type="AlphaFoldDB" id="A0A6J4NLT3"/>
<dbReference type="PANTHER" id="PTHR30246">
    <property type="entry name" value="2-KETO-3-DEOXY-6-PHOSPHOGLUCONATE ALDOLASE"/>
    <property type="match status" value="1"/>
</dbReference>
<sequence length="212" mass="22769">MEKSAVLETIKREKLVPVVRTNNTEDARKAVEILASCGIKIFEITMTVPNATELIRELSVADSGVMLGAGTVLNPEQAEKCVEAEAKFIVSPAFDAETVRYCRDNKIAVMPGCLTPTEVLTAWNAGADCVKVFPCDALGGAKYLKTLKTLFPHIEMMPTGGVSCATIADFFRAGAIGVGVGTDLVDVEAIREGNSEQIAEKAREYLKIVNNT</sequence>
<protein>
    <submittedName>
        <fullName evidence="6">4-hydroxy-2-oxoglutarate aldolase @ 2-dehydro-3-deoxyphosphogluconate aldolase</fullName>
        <ecNumber evidence="6">4.1.2.14</ecNumber>
        <ecNumber evidence="6">4.1.3.16</ecNumber>
    </submittedName>
</protein>
<organism evidence="6">
    <name type="scientific">uncultured Pyrinomonadaceae bacterium</name>
    <dbReference type="NCBI Taxonomy" id="2283094"/>
    <lineage>
        <taxon>Bacteria</taxon>
        <taxon>Pseudomonadati</taxon>
        <taxon>Acidobacteriota</taxon>
        <taxon>Blastocatellia</taxon>
        <taxon>Blastocatellales</taxon>
        <taxon>Pyrinomonadaceae</taxon>
        <taxon>environmental samples</taxon>
    </lineage>
</organism>
<dbReference type="PANTHER" id="PTHR30246:SF1">
    <property type="entry name" value="2-DEHYDRO-3-DEOXY-6-PHOSPHOGALACTONATE ALDOLASE-RELATED"/>
    <property type="match status" value="1"/>
</dbReference>
<dbReference type="NCBIfam" id="TIGR01182">
    <property type="entry name" value="eda"/>
    <property type="match status" value="1"/>
</dbReference>